<keyword evidence="1" id="KW-0812">Transmembrane</keyword>
<organism evidence="2 3">
    <name type="scientific">Aspergillus leporis</name>
    <dbReference type="NCBI Taxonomy" id="41062"/>
    <lineage>
        <taxon>Eukaryota</taxon>
        <taxon>Fungi</taxon>
        <taxon>Dikarya</taxon>
        <taxon>Ascomycota</taxon>
        <taxon>Pezizomycotina</taxon>
        <taxon>Eurotiomycetes</taxon>
        <taxon>Eurotiomycetidae</taxon>
        <taxon>Eurotiales</taxon>
        <taxon>Aspergillaceae</taxon>
        <taxon>Aspergillus</taxon>
        <taxon>Aspergillus subgen. Circumdati</taxon>
    </lineage>
</organism>
<keyword evidence="3" id="KW-1185">Reference proteome</keyword>
<dbReference type="Proteomes" id="UP000326565">
    <property type="component" value="Unassembled WGS sequence"/>
</dbReference>
<protein>
    <submittedName>
        <fullName evidence="2">Uncharacterized protein</fullName>
    </submittedName>
</protein>
<accession>A0A5N5XAZ0</accession>
<feature type="transmembrane region" description="Helical" evidence="1">
    <location>
        <begin position="17"/>
        <end position="39"/>
    </location>
</feature>
<proteinExistence type="predicted"/>
<reference evidence="2 3" key="1">
    <citation type="submission" date="2019-04" db="EMBL/GenBank/DDBJ databases">
        <title>Friends and foes A comparative genomics study of 23 Aspergillus species from section Flavi.</title>
        <authorList>
            <consortium name="DOE Joint Genome Institute"/>
            <person name="Kjaerbolling I."/>
            <person name="Vesth T."/>
            <person name="Frisvad J.C."/>
            <person name="Nybo J.L."/>
            <person name="Theobald S."/>
            <person name="Kildgaard S."/>
            <person name="Isbrandt T."/>
            <person name="Kuo A."/>
            <person name="Sato A."/>
            <person name="Lyhne E.K."/>
            <person name="Kogle M.E."/>
            <person name="Wiebenga A."/>
            <person name="Kun R.S."/>
            <person name="Lubbers R.J."/>
            <person name="Makela M.R."/>
            <person name="Barry K."/>
            <person name="Chovatia M."/>
            <person name="Clum A."/>
            <person name="Daum C."/>
            <person name="Haridas S."/>
            <person name="He G."/>
            <person name="LaButti K."/>
            <person name="Lipzen A."/>
            <person name="Mondo S."/>
            <person name="Riley R."/>
            <person name="Salamov A."/>
            <person name="Simmons B.A."/>
            <person name="Magnuson J.K."/>
            <person name="Henrissat B."/>
            <person name="Mortensen U.H."/>
            <person name="Larsen T.O."/>
            <person name="Devries R.P."/>
            <person name="Grigoriev I.V."/>
            <person name="Machida M."/>
            <person name="Baker S.E."/>
            <person name="Andersen M.R."/>
        </authorList>
    </citation>
    <scope>NUCLEOTIDE SEQUENCE [LARGE SCALE GENOMIC DNA]</scope>
    <source>
        <strain evidence="2 3">CBS 151.66</strain>
    </source>
</reference>
<keyword evidence="1" id="KW-1133">Transmembrane helix</keyword>
<dbReference type="AlphaFoldDB" id="A0A5N5XAZ0"/>
<name>A0A5N5XAZ0_9EURO</name>
<evidence type="ECO:0000313" key="2">
    <source>
        <dbReference type="EMBL" id="KAB8077295.1"/>
    </source>
</evidence>
<dbReference type="EMBL" id="ML732170">
    <property type="protein sequence ID" value="KAB8077295.1"/>
    <property type="molecule type" value="Genomic_DNA"/>
</dbReference>
<evidence type="ECO:0000313" key="3">
    <source>
        <dbReference type="Proteomes" id="UP000326565"/>
    </source>
</evidence>
<keyword evidence="1" id="KW-0472">Membrane</keyword>
<gene>
    <name evidence="2" type="ORF">BDV29DRAFT_168433</name>
</gene>
<sequence length="69" mass="7898">MLQVIDQWMHLDVHRGIYVALFVFRASTLILTMTSLATINPFWSSLALSQWVYISLGAVHISIWHCPPT</sequence>
<evidence type="ECO:0000256" key="1">
    <source>
        <dbReference type="SAM" id="Phobius"/>
    </source>
</evidence>